<dbReference type="GO" id="GO:0016887">
    <property type="term" value="F:ATP hydrolysis activity"/>
    <property type="evidence" value="ECO:0007669"/>
    <property type="project" value="InterPro"/>
</dbReference>
<keyword evidence="5" id="KW-0067">ATP-binding</keyword>
<evidence type="ECO:0000256" key="8">
    <source>
        <dbReference type="SAM" id="Phobius"/>
    </source>
</evidence>
<feature type="transmembrane region" description="Helical" evidence="8">
    <location>
        <begin position="798"/>
        <end position="826"/>
    </location>
</feature>
<dbReference type="EMBL" id="KZ819637">
    <property type="protein sequence ID" value="PWN89155.1"/>
    <property type="molecule type" value="Genomic_DNA"/>
</dbReference>
<evidence type="ECO:0000256" key="2">
    <source>
        <dbReference type="ARBA" id="ARBA00022448"/>
    </source>
</evidence>
<evidence type="ECO:0000256" key="6">
    <source>
        <dbReference type="ARBA" id="ARBA00022989"/>
    </source>
</evidence>
<comment type="subcellular location">
    <subcellularLocation>
        <location evidence="1">Membrane</location>
        <topology evidence="1">Multi-pass membrane protein</topology>
    </subcellularLocation>
</comment>
<dbReference type="InterPro" id="IPR003593">
    <property type="entry name" value="AAA+_ATPase"/>
</dbReference>
<dbReference type="SUPFAM" id="SSF52540">
    <property type="entry name" value="P-loop containing nucleoside triphosphate hydrolases"/>
    <property type="match status" value="1"/>
</dbReference>
<dbReference type="SMART" id="SM00382">
    <property type="entry name" value="AAA"/>
    <property type="match status" value="1"/>
</dbReference>
<dbReference type="InterPro" id="IPR027417">
    <property type="entry name" value="P-loop_NTPase"/>
</dbReference>
<dbReference type="PANTHER" id="PTHR48041">
    <property type="entry name" value="ABC TRANSPORTER G FAMILY MEMBER 28"/>
    <property type="match status" value="1"/>
</dbReference>
<dbReference type="PROSITE" id="PS50893">
    <property type="entry name" value="ABC_TRANSPORTER_2"/>
    <property type="match status" value="1"/>
</dbReference>
<dbReference type="Proteomes" id="UP000245768">
    <property type="component" value="Unassembled WGS sequence"/>
</dbReference>
<keyword evidence="11" id="KW-1185">Reference proteome</keyword>
<name>A0A316YN25_9BASI</name>
<sequence>MHAAPSFLFSYGAYVDSSQYAECPPGLGGPGCLEGTCESPFVAPASRGLKAENATLCNSCDAGFGGINCNVCQGVDSCDARQKISGHGISGIVSGEDRGILGPTYDHSLTCHHQPNAVTSTYMECDVVHPTVNSVFPGRIALTLTKTGMVENNFTASGLASWEAKANTTLTSFWIDGQEQFYCQASDCSSSNTTTSIEEKARFGTENWSCSNLQCFCIPTSSFCSNPNLPLKPVIDGLSGKLDLPCDYVDPTDPGARTSCAFKGGQLTQFLGASGLPLKNCQSGACISRGDLRTFWAHDMAHKLTDGGYDLSPGVIAGLAILGLAVAGLAMLVLLGLIAQRRAAAQPRAPKGSAVGLSWENLHYRINLKHTPLAHASGKKGNSTEDGHELFDLRGKATSWHPSETINIVEPPSARGEILRGISSCVAPGCLKFVMGASGAGKSTLVDILGGRDMQGKVEGTVFFIGKENEISSEVRRRIAFVDQEDAMAIPGYMTVRETLMFAAELSNPENVSRSEKAAIVDDVIHMLGLDAVANRRVGDLRRRGISGGERRRTSLGVAMVSRPKVLIADECTSGLDAYSAYRVITALRHLASGPETGTTVLVTIHQPSSELFYMADSVLVMDHGRTLYDGSPANALAFCESVGEPVTLGHNVADKLLIYAFKQHIGEAAKPPSFRESFVELGIQPSLVKVGRSGNSASTTAMTQTVTLLRRYLKMTRREYSGPLAHVGGAVILGLITGGSFYQVSLSIGGFQNRVGAIFFLYILLMTMCISALTGLNKLRFLMMRERATGMYSPGCWVAAHLIYDLVFLRIVPATLMTVIVYWMAGMHNTITNFLQFLLVTIVFTVVMSLYDMCLAALFEDMSSAIIVAGLYVIFNIGLAGFVLNLKKMPGALRWLKWIVPSKYALEAVAVNEVRGLQIIDNLGGVKVVTDASMVANTVFSFDFGAYYRNLIILGCGFTVAYSLVLFAAVQWRMKEKR</sequence>
<dbReference type="InParanoid" id="A0A316YN25"/>
<feature type="transmembrane region" description="Helical" evidence="8">
    <location>
        <begin position="315"/>
        <end position="338"/>
    </location>
</feature>
<evidence type="ECO:0000313" key="10">
    <source>
        <dbReference type="EMBL" id="PWN89155.1"/>
    </source>
</evidence>
<dbReference type="AlphaFoldDB" id="A0A316YN25"/>
<evidence type="ECO:0000256" key="7">
    <source>
        <dbReference type="ARBA" id="ARBA00023136"/>
    </source>
</evidence>
<evidence type="ECO:0000256" key="5">
    <source>
        <dbReference type="ARBA" id="ARBA00022840"/>
    </source>
</evidence>
<dbReference type="GeneID" id="37046373"/>
<keyword evidence="4" id="KW-0547">Nucleotide-binding</keyword>
<dbReference type="InterPro" id="IPR013525">
    <property type="entry name" value="ABC2_TM"/>
</dbReference>
<feature type="transmembrane region" description="Helical" evidence="8">
    <location>
        <begin position="948"/>
        <end position="971"/>
    </location>
</feature>
<organism evidence="10 11">
    <name type="scientific">Acaromyces ingoldii</name>
    <dbReference type="NCBI Taxonomy" id="215250"/>
    <lineage>
        <taxon>Eukaryota</taxon>
        <taxon>Fungi</taxon>
        <taxon>Dikarya</taxon>
        <taxon>Basidiomycota</taxon>
        <taxon>Ustilaginomycotina</taxon>
        <taxon>Exobasidiomycetes</taxon>
        <taxon>Exobasidiales</taxon>
        <taxon>Cryptobasidiaceae</taxon>
        <taxon>Acaromyces</taxon>
    </lineage>
</organism>
<protein>
    <recommendedName>
        <fullName evidence="9">ABC transporter domain-containing protein</fullName>
    </recommendedName>
</protein>
<dbReference type="RefSeq" id="XP_025376353.1">
    <property type="nucleotide sequence ID" value="XM_025524457.1"/>
</dbReference>
<dbReference type="PANTHER" id="PTHR48041:SF91">
    <property type="entry name" value="ABC TRANSPORTER G FAMILY MEMBER 28"/>
    <property type="match status" value="1"/>
</dbReference>
<dbReference type="GO" id="GO:0005524">
    <property type="term" value="F:ATP binding"/>
    <property type="evidence" value="ECO:0007669"/>
    <property type="project" value="UniProtKB-KW"/>
</dbReference>
<keyword evidence="7 8" id="KW-0472">Membrane</keyword>
<reference evidence="10" key="1">
    <citation type="journal article" date="2018" name="Mol. Biol. Evol.">
        <title>Broad Genomic Sampling Reveals a Smut Pathogenic Ancestry of the Fungal Clade Ustilaginomycotina.</title>
        <authorList>
            <person name="Kijpornyongpan T."/>
            <person name="Mondo S.J."/>
            <person name="Barry K."/>
            <person name="Sandor L."/>
            <person name="Lee J."/>
            <person name="Lipzen A."/>
            <person name="Pangilinan J."/>
            <person name="LaButti K."/>
            <person name="Hainaut M."/>
            <person name="Henrissat B."/>
            <person name="Grigoriev I.V."/>
            <person name="Spatafora J.W."/>
            <person name="Aime M.C."/>
        </authorList>
    </citation>
    <scope>NUCLEOTIDE SEQUENCE [LARGE SCALE GENOMIC DNA]</scope>
    <source>
        <strain evidence="10">MCA 4198</strain>
    </source>
</reference>
<feature type="transmembrane region" description="Helical" evidence="8">
    <location>
        <begin position="867"/>
        <end position="887"/>
    </location>
</feature>
<gene>
    <name evidence="10" type="ORF">FA10DRAFT_294988</name>
</gene>
<dbReference type="Gene3D" id="3.40.50.300">
    <property type="entry name" value="P-loop containing nucleotide triphosphate hydrolases"/>
    <property type="match status" value="1"/>
</dbReference>
<keyword evidence="2" id="KW-0813">Transport</keyword>
<dbReference type="GO" id="GO:0016020">
    <property type="term" value="C:membrane"/>
    <property type="evidence" value="ECO:0007669"/>
    <property type="project" value="UniProtKB-SubCell"/>
</dbReference>
<evidence type="ECO:0000313" key="11">
    <source>
        <dbReference type="Proteomes" id="UP000245768"/>
    </source>
</evidence>
<feature type="transmembrane region" description="Helical" evidence="8">
    <location>
        <begin position="838"/>
        <end position="860"/>
    </location>
</feature>
<dbReference type="InterPro" id="IPR050352">
    <property type="entry name" value="ABCG_transporters"/>
</dbReference>
<feature type="domain" description="ABC transporter" evidence="9">
    <location>
        <begin position="403"/>
        <end position="649"/>
    </location>
</feature>
<dbReference type="STRING" id="215250.A0A316YN25"/>
<evidence type="ECO:0000259" key="9">
    <source>
        <dbReference type="PROSITE" id="PS50893"/>
    </source>
</evidence>
<keyword evidence="6 8" id="KW-1133">Transmembrane helix</keyword>
<dbReference type="GO" id="GO:0140359">
    <property type="term" value="F:ABC-type transporter activity"/>
    <property type="evidence" value="ECO:0007669"/>
    <property type="project" value="InterPro"/>
</dbReference>
<dbReference type="InterPro" id="IPR003439">
    <property type="entry name" value="ABC_transporter-like_ATP-bd"/>
</dbReference>
<dbReference type="OrthoDB" id="66620at2759"/>
<feature type="transmembrane region" description="Helical" evidence="8">
    <location>
        <begin position="756"/>
        <end position="777"/>
    </location>
</feature>
<proteinExistence type="predicted"/>
<evidence type="ECO:0000256" key="1">
    <source>
        <dbReference type="ARBA" id="ARBA00004141"/>
    </source>
</evidence>
<feature type="transmembrane region" description="Helical" evidence="8">
    <location>
        <begin position="721"/>
        <end position="744"/>
    </location>
</feature>
<evidence type="ECO:0000256" key="4">
    <source>
        <dbReference type="ARBA" id="ARBA00022741"/>
    </source>
</evidence>
<dbReference type="Pfam" id="PF00005">
    <property type="entry name" value="ABC_tran"/>
    <property type="match status" value="1"/>
</dbReference>
<dbReference type="Pfam" id="PF01061">
    <property type="entry name" value="ABC2_membrane"/>
    <property type="match status" value="1"/>
</dbReference>
<accession>A0A316YN25</accession>
<keyword evidence="3 8" id="KW-0812">Transmembrane</keyword>
<evidence type="ECO:0000256" key="3">
    <source>
        <dbReference type="ARBA" id="ARBA00022692"/>
    </source>
</evidence>